<evidence type="ECO:0000256" key="6">
    <source>
        <dbReference type="SAM" id="MobiDB-lite"/>
    </source>
</evidence>
<evidence type="ECO:0000256" key="2">
    <source>
        <dbReference type="ARBA" id="ARBA00022730"/>
    </source>
</evidence>
<keyword evidence="1 5" id="KW-0820">tRNA-binding</keyword>
<accession>A0A9X1V9K7</accession>
<comment type="caution">
    <text evidence="8">The sequence shown here is derived from an EMBL/GenBank/DDBJ whole genome shotgun (WGS) entry which is preliminary data.</text>
</comment>
<dbReference type="EMBL" id="JALBUF010000001">
    <property type="protein sequence ID" value="MCI0182608.1"/>
    <property type="molecule type" value="Genomic_DNA"/>
</dbReference>
<dbReference type="InterPro" id="IPR002942">
    <property type="entry name" value="S4_RNA-bd"/>
</dbReference>
<dbReference type="InterPro" id="IPR036986">
    <property type="entry name" value="S4_RNA-bd_sf"/>
</dbReference>
<keyword evidence="4 5" id="KW-0648">Protein biosynthesis</keyword>
<reference evidence="8" key="1">
    <citation type="submission" date="2022-03" db="EMBL/GenBank/DDBJ databases">
        <title>Draft Genome Sequence of Firmicute Strain S0AB, a Heterotrophic Iron/Sulfur-Oxidizing Extreme Acidophile.</title>
        <authorList>
            <person name="Vergara E."/>
            <person name="Pakostova E."/>
            <person name="Johnson D.B."/>
            <person name="Holmes D.S."/>
        </authorList>
    </citation>
    <scope>NUCLEOTIDE SEQUENCE</scope>
    <source>
        <strain evidence="8">S0AB</strain>
    </source>
</reference>
<gene>
    <name evidence="5" type="primary">rqcP</name>
    <name evidence="8" type="ORF">MM817_00873</name>
</gene>
<feature type="region of interest" description="Disordered" evidence="6">
    <location>
        <begin position="82"/>
        <end position="101"/>
    </location>
</feature>
<dbReference type="GO" id="GO:0019843">
    <property type="term" value="F:rRNA binding"/>
    <property type="evidence" value="ECO:0007669"/>
    <property type="project" value="UniProtKB-UniRule"/>
</dbReference>
<comment type="similarity">
    <text evidence="5">Belongs to the RqcP family.</text>
</comment>
<feature type="compositionally biased region" description="Acidic residues" evidence="6">
    <location>
        <begin position="92"/>
        <end position="101"/>
    </location>
</feature>
<dbReference type="GO" id="GO:0000049">
    <property type="term" value="F:tRNA binding"/>
    <property type="evidence" value="ECO:0007669"/>
    <property type="project" value="UniProtKB-UniRule"/>
</dbReference>
<dbReference type="Pfam" id="PF01479">
    <property type="entry name" value="S4"/>
    <property type="match status" value="1"/>
</dbReference>
<dbReference type="Gene3D" id="3.10.290.10">
    <property type="entry name" value="RNA-binding S4 domain"/>
    <property type="match status" value="1"/>
</dbReference>
<dbReference type="CDD" id="cd00165">
    <property type="entry name" value="S4"/>
    <property type="match status" value="1"/>
</dbReference>
<keyword evidence="3 5" id="KW-0694">RNA-binding</keyword>
<evidence type="ECO:0000313" key="8">
    <source>
        <dbReference type="EMBL" id="MCI0182608.1"/>
    </source>
</evidence>
<dbReference type="GO" id="GO:0072344">
    <property type="term" value="P:rescue of stalled ribosome"/>
    <property type="evidence" value="ECO:0007669"/>
    <property type="project" value="UniProtKB-UniRule"/>
</dbReference>
<keyword evidence="9" id="KW-1185">Reference proteome</keyword>
<evidence type="ECO:0000256" key="4">
    <source>
        <dbReference type="ARBA" id="ARBA00022917"/>
    </source>
</evidence>
<dbReference type="RefSeq" id="WP_241712185.1">
    <property type="nucleotide sequence ID" value="NZ_JALBUF010000001.1"/>
</dbReference>
<evidence type="ECO:0000256" key="5">
    <source>
        <dbReference type="HAMAP-Rule" id="MF_00871"/>
    </source>
</evidence>
<evidence type="ECO:0000313" key="9">
    <source>
        <dbReference type="Proteomes" id="UP001139263"/>
    </source>
</evidence>
<feature type="domain" description="RNA-binding S4" evidence="7">
    <location>
        <begin position="1"/>
        <end position="64"/>
    </location>
</feature>
<evidence type="ECO:0000259" key="7">
    <source>
        <dbReference type="SMART" id="SM00363"/>
    </source>
</evidence>
<evidence type="ECO:0000256" key="1">
    <source>
        <dbReference type="ARBA" id="ARBA00022555"/>
    </source>
</evidence>
<dbReference type="HAMAP" id="MF_00871">
    <property type="entry name" value="RqcP"/>
    <property type="match status" value="1"/>
</dbReference>
<name>A0A9X1V9K7_9BACL</name>
<keyword evidence="2 5" id="KW-0699">rRNA-binding</keyword>
<protein>
    <recommendedName>
        <fullName evidence="5">RQC P-site tRNA stabilizing factor</fullName>
        <shortName evidence="5">RqcP</shortName>
    </recommendedName>
    <alternativeName>
        <fullName evidence="5">Ribosome-associated protein quality control protein P</fullName>
    </alternativeName>
</protein>
<proteinExistence type="inferred from homology"/>
<evidence type="ECO:0000256" key="3">
    <source>
        <dbReference type="ARBA" id="ARBA00022884"/>
    </source>
</evidence>
<dbReference type="Proteomes" id="UP001139263">
    <property type="component" value="Unassembled WGS sequence"/>
</dbReference>
<sequence>MRVDKFLKVSRLIKRRTLAKEICDSGRVEVNGRTAKAGTEVNVGDQLMIRFGQRILTVSIDKIVEQIRKENVLELYTVVKDEKRPGSGNGAYDDDEDDLDD</sequence>
<comment type="subunit">
    <text evidence="5">Associates with stalled 50S ribosomal subunits. Binds to RqcH, 23S rRNA and the P-site tRNA. Does not require RqcH for association with 50S subunits.</text>
</comment>
<dbReference type="SMART" id="SM00363">
    <property type="entry name" value="S4"/>
    <property type="match status" value="1"/>
</dbReference>
<organism evidence="8 9">
    <name type="scientific">Sulfoacidibacillus ferrooxidans</name>
    <dbReference type="NCBI Taxonomy" id="2005001"/>
    <lineage>
        <taxon>Bacteria</taxon>
        <taxon>Bacillati</taxon>
        <taxon>Bacillota</taxon>
        <taxon>Bacilli</taxon>
        <taxon>Bacillales</taxon>
        <taxon>Alicyclobacillaceae</taxon>
        <taxon>Sulfoacidibacillus</taxon>
    </lineage>
</organism>
<dbReference type="PROSITE" id="PS50889">
    <property type="entry name" value="S4"/>
    <property type="match status" value="1"/>
</dbReference>
<dbReference type="InterPro" id="IPR025490">
    <property type="entry name" value="RqcP"/>
</dbReference>
<dbReference type="GO" id="GO:0043023">
    <property type="term" value="F:ribosomal large subunit binding"/>
    <property type="evidence" value="ECO:0007669"/>
    <property type="project" value="UniProtKB-UniRule"/>
</dbReference>
<dbReference type="AlphaFoldDB" id="A0A9X1V9K7"/>
<comment type="function">
    <text evidence="5">Key component of the ribosome quality control system (RQC), a ribosome-associated complex that mediates the extraction of incompletely synthesized nascent chains from stalled ribosomes and their subsequent degradation. RqcH recruits Ala-charged tRNA, and with RqcP directs the elongation of stalled nascent chains on 50S ribosomal subunits, leading to non-templated C-terminal alanine extensions (Ala tail). The Ala tail promotes nascent chain degradation. RqcP is associated with the translocation-like movement of the peptidyl-tRNA from the A-site into the P-site.</text>
</comment>
<dbReference type="PIRSF" id="PIRSF038881">
    <property type="entry name" value="RNAbp_HP1423"/>
    <property type="match status" value="1"/>
</dbReference>
<dbReference type="SUPFAM" id="SSF55174">
    <property type="entry name" value="Alpha-L RNA-binding motif"/>
    <property type="match status" value="1"/>
</dbReference>